<protein>
    <recommendedName>
        <fullName evidence="1">RING-type domain-containing protein</fullName>
    </recommendedName>
</protein>
<evidence type="ECO:0000313" key="3">
    <source>
        <dbReference type="Proteomes" id="UP001168877"/>
    </source>
</evidence>
<reference evidence="2" key="1">
    <citation type="journal article" date="2022" name="Plant J.">
        <title>Strategies of tolerance reflected in two North American maple genomes.</title>
        <authorList>
            <person name="McEvoy S.L."/>
            <person name="Sezen U.U."/>
            <person name="Trouern-Trend A."/>
            <person name="McMahon S.M."/>
            <person name="Schaberg P.G."/>
            <person name="Yang J."/>
            <person name="Wegrzyn J.L."/>
            <person name="Swenson N.G."/>
        </authorList>
    </citation>
    <scope>NUCLEOTIDE SEQUENCE</scope>
    <source>
        <strain evidence="2">NS2018</strain>
    </source>
</reference>
<dbReference type="InterPro" id="IPR013083">
    <property type="entry name" value="Znf_RING/FYVE/PHD"/>
</dbReference>
<sequence>MCMDPILSPTSYSLFIMVECARRRRFHKSGDSPSMANSHVSTRRSSFCLYTSNHESHHTSISNSLQRSIINHTYQDGKLGGLAREAKERLDERLGTQRKISETERQVSEKERLTSSLSCSVDGRLHTEVFGWKKGSGSKRFSWSKLSWKSSEQEECAICLERFKVGDTLVHLPCAHGFHARSTGMDLLDRRSTGSGVTVEELYKYMSRLTASGLHKIPAP</sequence>
<organism evidence="2 3">
    <name type="scientific">Acer saccharum</name>
    <name type="common">Sugar maple</name>
    <dbReference type="NCBI Taxonomy" id="4024"/>
    <lineage>
        <taxon>Eukaryota</taxon>
        <taxon>Viridiplantae</taxon>
        <taxon>Streptophyta</taxon>
        <taxon>Embryophyta</taxon>
        <taxon>Tracheophyta</taxon>
        <taxon>Spermatophyta</taxon>
        <taxon>Magnoliopsida</taxon>
        <taxon>eudicotyledons</taxon>
        <taxon>Gunneridae</taxon>
        <taxon>Pentapetalae</taxon>
        <taxon>rosids</taxon>
        <taxon>malvids</taxon>
        <taxon>Sapindales</taxon>
        <taxon>Sapindaceae</taxon>
        <taxon>Hippocastanoideae</taxon>
        <taxon>Acereae</taxon>
        <taxon>Acer</taxon>
    </lineage>
</organism>
<dbReference type="Gene3D" id="3.30.40.10">
    <property type="entry name" value="Zinc/RING finger domain, C3HC4 (zinc finger)"/>
    <property type="match status" value="1"/>
</dbReference>
<dbReference type="SUPFAM" id="SSF57850">
    <property type="entry name" value="RING/U-box"/>
    <property type="match status" value="1"/>
</dbReference>
<gene>
    <name evidence="2" type="ORF">LWI29_023789</name>
</gene>
<accession>A0AA39RE17</accession>
<name>A0AA39RE17_ACESA</name>
<evidence type="ECO:0000259" key="1">
    <source>
        <dbReference type="Pfam" id="PF17123"/>
    </source>
</evidence>
<dbReference type="Pfam" id="PF17123">
    <property type="entry name" value="zf-RING_11"/>
    <property type="match status" value="1"/>
</dbReference>
<keyword evidence="3" id="KW-1185">Reference proteome</keyword>
<feature type="domain" description="RING-type" evidence="1">
    <location>
        <begin position="155"/>
        <end position="180"/>
    </location>
</feature>
<reference evidence="2" key="2">
    <citation type="submission" date="2023-06" db="EMBL/GenBank/DDBJ databases">
        <authorList>
            <person name="Swenson N.G."/>
            <person name="Wegrzyn J.L."/>
            <person name="Mcevoy S.L."/>
        </authorList>
    </citation>
    <scope>NUCLEOTIDE SEQUENCE</scope>
    <source>
        <strain evidence="2">NS2018</strain>
        <tissue evidence="2">Leaf</tissue>
    </source>
</reference>
<dbReference type="Proteomes" id="UP001168877">
    <property type="component" value="Unassembled WGS sequence"/>
</dbReference>
<dbReference type="EMBL" id="JAUESC010000388">
    <property type="protein sequence ID" value="KAK0571940.1"/>
    <property type="molecule type" value="Genomic_DNA"/>
</dbReference>
<comment type="caution">
    <text evidence="2">The sequence shown here is derived from an EMBL/GenBank/DDBJ whole genome shotgun (WGS) entry which is preliminary data.</text>
</comment>
<proteinExistence type="predicted"/>
<dbReference type="AlphaFoldDB" id="A0AA39RE17"/>
<evidence type="ECO:0000313" key="2">
    <source>
        <dbReference type="EMBL" id="KAK0571940.1"/>
    </source>
</evidence>
<dbReference type="InterPro" id="IPR001841">
    <property type="entry name" value="Znf_RING"/>
</dbReference>